<gene>
    <name evidence="6" type="ORF">HGM15179_018282</name>
</gene>
<dbReference type="InterPro" id="IPR011009">
    <property type="entry name" value="Kinase-like_dom_sf"/>
</dbReference>
<evidence type="ECO:0000256" key="2">
    <source>
        <dbReference type="ARBA" id="ARBA00012513"/>
    </source>
</evidence>
<keyword evidence="3" id="KW-0547">Nucleotide-binding</keyword>
<dbReference type="GO" id="GO:0005524">
    <property type="term" value="F:ATP binding"/>
    <property type="evidence" value="ECO:0007669"/>
    <property type="project" value="UniProtKB-KW"/>
</dbReference>
<comment type="similarity">
    <text evidence="1">Belongs to the protein kinase superfamily. STE Ser/Thr protein kinase family. STE20 subfamily.</text>
</comment>
<keyword evidence="7" id="KW-1185">Reference proteome</keyword>
<evidence type="ECO:0000256" key="1">
    <source>
        <dbReference type="ARBA" id="ARBA00008874"/>
    </source>
</evidence>
<dbReference type="GO" id="GO:0004674">
    <property type="term" value="F:protein serine/threonine kinase activity"/>
    <property type="evidence" value="ECO:0007669"/>
    <property type="project" value="UniProtKB-EC"/>
</dbReference>
<evidence type="ECO:0000313" key="6">
    <source>
        <dbReference type="EMBL" id="TRZ08825.1"/>
    </source>
</evidence>
<proteinExistence type="inferred from homology"/>
<keyword evidence="4" id="KW-0067">ATP-binding</keyword>
<dbReference type="Proteomes" id="UP000796761">
    <property type="component" value="Unassembled WGS sequence"/>
</dbReference>
<organism evidence="6 7">
    <name type="scientific">Zosterops borbonicus</name>
    <dbReference type="NCBI Taxonomy" id="364589"/>
    <lineage>
        <taxon>Eukaryota</taxon>
        <taxon>Metazoa</taxon>
        <taxon>Chordata</taxon>
        <taxon>Craniata</taxon>
        <taxon>Vertebrata</taxon>
        <taxon>Euteleostomi</taxon>
        <taxon>Archelosauria</taxon>
        <taxon>Archosauria</taxon>
        <taxon>Dinosauria</taxon>
        <taxon>Saurischia</taxon>
        <taxon>Theropoda</taxon>
        <taxon>Coelurosauria</taxon>
        <taxon>Aves</taxon>
        <taxon>Neognathae</taxon>
        <taxon>Neoaves</taxon>
        <taxon>Telluraves</taxon>
        <taxon>Australaves</taxon>
        <taxon>Passeriformes</taxon>
        <taxon>Sylvioidea</taxon>
        <taxon>Zosteropidae</taxon>
        <taxon>Zosterops</taxon>
    </lineage>
</organism>
<evidence type="ECO:0000256" key="5">
    <source>
        <dbReference type="SAM" id="MobiDB-lite"/>
    </source>
</evidence>
<name>A0A8K1LCD5_9PASS</name>
<feature type="region of interest" description="Disordered" evidence="5">
    <location>
        <begin position="41"/>
        <end position="64"/>
    </location>
</feature>
<sequence length="140" mass="15531">MLYATSAMGLPRGGASTKVQYWNRTEPLVSSQENQGQLIYMDHPKIGPSPPGPSRPGGKERPQTQAQLLIATKGTPELQQPKLLSPLLQDFLSCCLQTDEAQCWSAKELLQHPFVPLAEPISSLVPLIISVKEWKERTRK</sequence>
<protein>
    <recommendedName>
        <fullName evidence="2">non-specific serine/threonine protein kinase</fullName>
        <ecNumber evidence="2">2.7.11.1</ecNumber>
    </recommendedName>
</protein>
<evidence type="ECO:0000313" key="7">
    <source>
        <dbReference type="Proteomes" id="UP000796761"/>
    </source>
</evidence>
<dbReference type="EC" id="2.7.11.1" evidence="2"/>
<dbReference type="SUPFAM" id="SSF56112">
    <property type="entry name" value="Protein kinase-like (PK-like)"/>
    <property type="match status" value="1"/>
</dbReference>
<accession>A0A8K1LCD5</accession>
<dbReference type="Gene3D" id="1.10.510.10">
    <property type="entry name" value="Transferase(Phosphotransferase) domain 1"/>
    <property type="match status" value="1"/>
</dbReference>
<comment type="caution">
    <text evidence="6">The sequence shown here is derived from an EMBL/GenBank/DDBJ whole genome shotgun (WGS) entry which is preliminary data.</text>
</comment>
<dbReference type="EMBL" id="SWJQ01001234">
    <property type="protein sequence ID" value="TRZ08825.1"/>
    <property type="molecule type" value="Genomic_DNA"/>
</dbReference>
<reference evidence="6" key="1">
    <citation type="submission" date="2019-04" db="EMBL/GenBank/DDBJ databases">
        <title>Genome assembly of Zosterops borbonicus 15179.</title>
        <authorList>
            <person name="Leroy T."/>
            <person name="Anselmetti Y."/>
            <person name="Tilak M.-K."/>
            <person name="Nabholz B."/>
        </authorList>
    </citation>
    <scope>NUCLEOTIDE SEQUENCE</scope>
    <source>
        <strain evidence="6">HGM_15179</strain>
        <tissue evidence="6">Muscle</tissue>
    </source>
</reference>
<dbReference type="PANTHER" id="PTHR45832:SF22">
    <property type="entry name" value="SERINE_THREONINE-PROTEIN KINASE SAMKA-RELATED"/>
    <property type="match status" value="1"/>
</dbReference>
<evidence type="ECO:0000256" key="3">
    <source>
        <dbReference type="ARBA" id="ARBA00022741"/>
    </source>
</evidence>
<evidence type="ECO:0000256" key="4">
    <source>
        <dbReference type="ARBA" id="ARBA00022840"/>
    </source>
</evidence>
<dbReference type="PANTHER" id="PTHR45832">
    <property type="entry name" value="SERINE/THREONINE-PROTEIN KINASE SAMKA-RELATED-RELATED"/>
    <property type="match status" value="1"/>
</dbReference>
<dbReference type="AlphaFoldDB" id="A0A8K1LCD5"/>
<dbReference type="InterPro" id="IPR051931">
    <property type="entry name" value="PAK3-like"/>
</dbReference>